<dbReference type="PANTHER" id="PTHR30460">
    <property type="entry name" value="MODERATE CONDUCTANCE MECHANOSENSITIVE CHANNEL YBIO"/>
    <property type="match status" value="1"/>
</dbReference>
<evidence type="ECO:0000256" key="7">
    <source>
        <dbReference type="SAM" id="Phobius"/>
    </source>
</evidence>
<feature type="domain" description="Mechanosensitive ion channel MscS C-terminal" evidence="10">
    <location>
        <begin position="652"/>
        <end position="738"/>
    </location>
</feature>
<feature type="transmembrane region" description="Helical" evidence="7">
    <location>
        <begin position="561"/>
        <end position="583"/>
    </location>
</feature>
<keyword evidence="13" id="KW-1185">Reference proteome</keyword>
<feature type="chain" id="PRO_5024790692" evidence="8">
    <location>
        <begin position="36"/>
        <end position="774"/>
    </location>
</feature>
<accession>A0A657LTK7</accession>
<dbReference type="Gene3D" id="1.10.287.1260">
    <property type="match status" value="1"/>
</dbReference>
<dbReference type="GO" id="GO:0008381">
    <property type="term" value="F:mechanosensitive monoatomic ion channel activity"/>
    <property type="evidence" value="ECO:0007669"/>
    <property type="project" value="InterPro"/>
</dbReference>
<keyword evidence="6 7" id="KW-0472">Membrane</keyword>
<dbReference type="Gene3D" id="3.30.70.100">
    <property type="match status" value="1"/>
</dbReference>
<evidence type="ECO:0000259" key="10">
    <source>
        <dbReference type="Pfam" id="PF21082"/>
    </source>
</evidence>
<keyword evidence="5 7" id="KW-1133">Transmembrane helix</keyword>
<evidence type="ECO:0000256" key="1">
    <source>
        <dbReference type="ARBA" id="ARBA00004651"/>
    </source>
</evidence>
<dbReference type="SUPFAM" id="SSF50182">
    <property type="entry name" value="Sm-like ribonucleoproteins"/>
    <property type="match status" value="1"/>
</dbReference>
<feature type="signal peptide" evidence="8">
    <location>
        <begin position="1"/>
        <end position="35"/>
    </location>
</feature>
<dbReference type="InterPro" id="IPR006685">
    <property type="entry name" value="MscS_channel_2nd"/>
</dbReference>
<dbReference type="AlphaFoldDB" id="A0A657LTK7"/>
<feature type="domain" description="Mechanosensitive ion channel transmembrane helices 2/3" evidence="11">
    <location>
        <begin position="539"/>
        <end position="580"/>
    </location>
</feature>
<evidence type="ECO:0000313" key="12">
    <source>
        <dbReference type="EMBL" id="OJF97410.1"/>
    </source>
</evidence>
<dbReference type="InterPro" id="IPR045276">
    <property type="entry name" value="YbiO_bact"/>
</dbReference>
<dbReference type="Pfam" id="PF21082">
    <property type="entry name" value="MS_channel_3rd"/>
    <property type="match status" value="1"/>
</dbReference>
<feature type="transmembrane region" description="Helical" evidence="7">
    <location>
        <begin position="261"/>
        <end position="284"/>
    </location>
</feature>
<dbReference type="InterPro" id="IPR049278">
    <property type="entry name" value="MS_channel_C"/>
</dbReference>
<evidence type="ECO:0000256" key="8">
    <source>
        <dbReference type="SAM" id="SignalP"/>
    </source>
</evidence>
<dbReference type="Pfam" id="PF21088">
    <property type="entry name" value="MS_channel_1st"/>
    <property type="match status" value="1"/>
</dbReference>
<dbReference type="SUPFAM" id="SSF82689">
    <property type="entry name" value="Mechanosensitive channel protein MscS (YggB), C-terminal domain"/>
    <property type="match status" value="1"/>
</dbReference>
<keyword evidence="8" id="KW-0732">Signal</keyword>
<feature type="transmembrane region" description="Helical" evidence="7">
    <location>
        <begin position="290"/>
        <end position="309"/>
    </location>
</feature>
<comment type="similarity">
    <text evidence="2">Belongs to the MscS (TC 1.A.23) family.</text>
</comment>
<dbReference type="InterPro" id="IPR049142">
    <property type="entry name" value="MS_channel_1st"/>
</dbReference>
<dbReference type="EMBL" id="LSRP01000083">
    <property type="protein sequence ID" value="OJF97410.1"/>
    <property type="molecule type" value="Genomic_DNA"/>
</dbReference>
<reference evidence="12 13" key="1">
    <citation type="submission" date="2016-02" db="EMBL/GenBank/DDBJ databases">
        <title>Genome sequencing of a beta-galactosidase producing bacteria Rhizobium sp. 59.</title>
        <authorList>
            <person name="Wang D."/>
            <person name="Kot W."/>
            <person name="Qin Y."/>
            <person name="Hansen L."/>
            <person name="Naqvi K."/>
            <person name="Rensing C."/>
        </authorList>
    </citation>
    <scope>NUCLEOTIDE SEQUENCE [LARGE SCALE GENOMIC DNA]</scope>
    <source>
        <strain evidence="12 13">59</strain>
    </source>
</reference>
<protein>
    <submittedName>
        <fullName evidence="12">Mechanosensitive ion channel protein</fullName>
    </submittedName>
</protein>
<dbReference type="Gene3D" id="2.30.30.60">
    <property type="match status" value="1"/>
</dbReference>
<dbReference type="InterPro" id="IPR011014">
    <property type="entry name" value="MscS_channel_TM-2"/>
</dbReference>
<feature type="transmembrane region" description="Helical" evidence="7">
    <location>
        <begin position="533"/>
        <end position="555"/>
    </location>
</feature>
<evidence type="ECO:0000259" key="9">
    <source>
        <dbReference type="Pfam" id="PF00924"/>
    </source>
</evidence>
<dbReference type="InterPro" id="IPR023408">
    <property type="entry name" value="MscS_beta-dom_sf"/>
</dbReference>
<feature type="transmembrane region" description="Helical" evidence="7">
    <location>
        <begin position="354"/>
        <end position="374"/>
    </location>
</feature>
<name>A0A657LTK7_9HYPH</name>
<evidence type="ECO:0000313" key="13">
    <source>
        <dbReference type="Proteomes" id="UP000182661"/>
    </source>
</evidence>
<feature type="transmembrane region" description="Helical" evidence="7">
    <location>
        <begin position="450"/>
        <end position="469"/>
    </location>
</feature>
<keyword evidence="3" id="KW-1003">Cell membrane</keyword>
<evidence type="ECO:0000256" key="2">
    <source>
        <dbReference type="ARBA" id="ARBA00008017"/>
    </source>
</evidence>
<dbReference type="Proteomes" id="UP000182661">
    <property type="component" value="Unassembled WGS sequence"/>
</dbReference>
<dbReference type="GO" id="GO:0005886">
    <property type="term" value="C:plasma membrane"/>
    <property type="evidence" value="ECO:0007669"/>
    <property type="project" value="UniProtKB-SubCell"/>
</dbReference>
<feature type="transmembrane region" description="Helical" evidence="7">
    <location>
        <begin position="131"/>
        <end position="151"/>
    </location>
</feature>
<organism evidence="12 13">
    <name type="scientific">Pararhizobium antarcticum</name>
    <dbReference type="NCBI Taxonomy" id="1798805"/>
    <lineage>
        <taxon>Bacteria</taxon>
        <taxon>Pseudomonadati</taxon>
        <taxon>Pseudomonadota</taxon>
        <taxon>Alphaproteobacteria</taxon>
        <taxon>Hyphomicrobiales</taxon>
        <taxon>Rhizobiaceae</taxon>
        <taxon>Rhizobium/Agrobacterium group</taxon>
        <taxon>Pararhizobium</taxon>
    </lineage>
</organism>
<feature type="transmembrane region" description="Helical" evidence="7">
    <location>
        <begin position="204"/>
        <end position="222"/>
    </location>
</feature>
<evidence type="ECO:0000256" key="4">
    <source>
        <dbReference type="ARBA" id="ARBA00022692"/>
    </source>
</evidence>
<dbReference type="InterPro" id="IPR010920">
    <property type="entry name" value="LSM_dom_sf"/>
</dbReference>
<dbReference type="PANTHER" id="PTHR30460:SF0">
    <property type="entry name" value="MODERATE CONDUCTANCE MECHANOSENSITIVE CHANNEL YBIO"/>
    <property type="match status" value="1"/>
</dbReference>
<feature type="transmembrane region" description="Helical" evidence="7">
    <location>
        <begin position="481"/>
        <end position="502"/>
    </location>
</feature>
<feature type="transmembrane region" description="Helical" evidence="7">
    <location>
        <begin position="330"/>
        <end position="348"/>
    </location>
</feature>
<evidence type="ECO:0000259" key="11">
    <source>
        <dbReference type="Pfam" id="PF21088"/>
    </source>
</evidence>
<proteinExistence type="inferred from homology"/>
<keyword evidence="4 7" id="KW-0812">Transmembrane</keyword>
<comment type="caution">
    <text evidence="12">The sequence shown here is derived from an EMBL/GenBank/DDBJ whole genome shotgun (WGS) entry which is preliminary data.</text>
</comment>
<feature type="transmembrane region" description="Helical" evidence="7">
    <location>
        <begin position="171"/>
        <end position="198"/>
    </location>
</feature>
<evidence type="ECO:0000256" key="3">
    <source>
        <dbReference type="ARBA" id="ARBA00022475"/>
    </source>
</evidence>
<dbReference type="RefSeq" id="WP_425348842.1">
    <property type="nucleotide sequence ID" value="NZ_LSRP01000083.1"/>
</dbReference>
<sequence>MKMSLSIRLSVAIRIVLCGLVLALGLHVYSSPAAAQTTATDPGQQEKVQRFLELVEDPQVRSWLLNAKSSAETTTPAGVVEKPVSYAGFATTFRAHVGQLIVGLQAFPAETSKAAAILQNEIDTSIRARPILFVLAFVAAGLTAQWCFWWLSAGWRAWIASLRVLTVREKLIAISVRLLWAICSIMAFALGSIGFFLALEWPPLIREIIIGYLFAVVIFRLARASFDFLLAPPGSGGFANAERFRVVPVADQSAAHWTKRLSYIVGWYAFGSITVYLLHALGVAGPSRHVAAYALGIVLLILGIEAIWNRPEAMPPIGETTRFGRIGMRARNWLWSVYFVSLWLLWVVGMMKPFWIAVVAAALPGAIALTRASVDNLLRNNIVETGTDPVSPINVDIQTGIALPAATDVSAGSQTLPEGTVIANPDTEAVVVVQSKPGVISVMVERGIRATLIVGAILFLADVLEINLTGITEQDSAARRLMRGALSAGIILLVIDLVWNIVKVLIDRKLGETELAHAHGSERERRRARIRTLLPILKNVLMILFVAVAIMMALSALGVEIAPLIAGAGVVGVAIGFGAQTVVKDIISGMFYLLDDAFRVGEYISSGSYKGTVESFSLRSVKLRHHRGAIYIVPFSELGAVQNLSRDWVVEKLTVTVGYDTDVDKARKIIKKIGQELLADPELAPITIEPLKMQGIDSMGDSGLILRMKFTTIPGEQFTLKRRALMRINQAFHDNNIKPAFPTVQVAGGEGTSNIAAAAQQALAKHNEAMAANV</sequence>
<evidence type="ECO:0000256" key="5">
    <source>
        <dbReference type="ARBA" id="ARBA00022989"/>
    </source>
</evidence>
<comment type="subcellular location">
    <subcellularLocation>
        <location evidence="1">Cell membrane</location>
        <topology evidence="1">Multi-pass membrane protein</topology>
    </subcellularLocation>
</comment>
<dbReference type="SUPFAM" id="SSF82861">
    <property type="entry name" value="Mechanosensitive channel protein MscS (YggB), transmembrane region"/>
    <property type="match status" value="1"/>
</dbReference>
<dbReference type="Pfam" id="PF00924">
    <property type="entry name" value="MS_channel_2nd"/>
    <property type="match status" value="1"/>
</dbReference>
<evidence type="ECO:0000256" key="6">
    <source>
        <dbReference type="ARBA" id="ARBA00023136"/>
    </source>
</evidence>
<dbReference type="InterPro" id="IPR011066">
    <property type="entry name" value="MscS_channel_C_sf"/>
</dbReference>
<feature type="domain" description="Mechanosensitive ion channel MscS" evidence="9">
    <location>
        <begin position="581"/>
        <end position="646"/>
    </location>
</feature>
<gene>
    <name evidence="12" type="ORF">AX760_16945</name>
</gene>